<comment type="similarity">
    <text evidence="3">Belongs to the heat shock protein 70 family.</text>
</comment>
<evidence type="ECO:0000313" key="4">
    <source>
        <dbReference type="EMBL" id="AAC55662.1"/>
    </source>
</evidence>
<evidence type="ECO:0000313" key="5">
    <source>
        <dbReference type="Proteomes" id="UP000232786"/>
    </source>
</evidence>
<dbReference type="Gene3D" id="3.90.640.10">
    <property type="entry name" value="Actin, Chain A, domain 4"/>
    <property type="match status" value="1"/>
</dbReference>
<dbReference type="PRINTS" id="PR00301">
    <property type="entry name" value="HEATSHOCK70"/>
</dbReference>
<dbReference type="PANTHER" id="PTHR19375">
    <property type="entry name" value="HEAT SHOCK PROTEIN 70KDA"/>
    <property type="match status" value="1"/>
</dbReference>
<dbReference type="RefSeq" id="YP_009664807.1">
    <property type="nucleotide sequence ID" value="NC_043106.1"/>
</dbReference>
<protein>
    <submittedName>
        <fullName evidence="4">p66</fullName>
    </submittedName>
</protein>
<dbReference type="GO" id="GO:0005524">
    <property type="term" value="F:ATP binding"/>
    <property type="evidence" value="ECO:0007669"/>
    <property type="project" value="UniProtKB-KW"/>
</dbReference>
<evidence type="ECO:0000256" key="3">
    <source>
        <dbReference type="RuleBase" id="RU003322"/>
    </source>
</evidence>
<dbReference type="InterPro" id="IPR043129">
    <property type="entry name" value="ATPase_NBD"/>
</dbReference>
<accession>Q65855</accession>
<dbReference type="EMBL" id="U51931">
    <property type="protein sequence ID" value="AAC55662.1"/>
    <property type="molecule type" value="Genomic_RNA"/>
</dbReference>
<dbReference type="PROSITE" id="PS01036">
    <property type="entry name" value="HSP70_3"/>
    <property type="match status" value="1"/>
</dbReference>
<organism evidence="4 5">
    <name type="scientific">Beet yellow stunt virus</name>
    <dbReference type="NCBI Taxonomy" id="35290"/>
    <lineage>
        <taxon>Viruses</taxon>
        <taxon>Riboviria</taxon>
        <taxon>Orthornavirae</taxon>
        <taxon>Kitrinoviricota</taxon>
        <taxon>Alsuviricetes</taxon>
        <taxon>Martellivirales</taxon>
        <taxon>Closteroviridae</taxon>
        <taxon>Closterovirus</taxon>
        <taxon>Closterovirus nanobetae</taxon>
    </lineage>
</organism>
<dbReference type="InterPro" id="IPR029047">
    <property type="entry name" value="HSP70_peptide-bd_sf"/>
</dbReference>
<dbReference type="GO" id="GO:0140662">
    <property type="term" value="F:ATP-dependent protein folding chaperone"/>
    <property type="evidence" value="ECO:0007669"/>
    <property type="project" value="InterPro"/>
</dbReference>
<dbReference type="Proteomes" id="UP000232786">
    <property type="component" value="Segment"/>
</dbReference>
<dbReference type="GeneID" id="40524912"/>
<reference evidence="4 5" key="1">
    <citation type="journal article" date="1994" name="J. Gen. Virol.">
        <title>Screening of the closterovirus genome by degenerate primer-mediated polymerase chain reaction.</title>
        <authorList>
            <person name="Karasev A.V."/>
            <person name="Nikolaeva O.V."/>
            <person name="Koonin E.V."/>
            <person name="Gumpf D.J."/>
            <person name="Garnsey S.M."/>
        </authorList>
    </citation>
    <scope>NUCLEOTIDE SEQUENCE [LARGE SCALE GENOMIC DNA]</scope>
</reference>
<dbReference type="SUPFAM" id="SSF53067">
    <property type="entry name" value="Actin-like ATPase domain"/>
    <property type="match status" value="2"/>
</dbReference>
<dbReference type="Pfam" id="PF00012">
    <property type="entry name" value="HSP70"/>
    <property type="match status" value="1"/>
</dbReference>
<dbReference type="InterPro" id="IPR013126">
    <property type="entry name" value="Hsp_70_fam"/>
</dbReference>
<keyword evidence="2 3" id="KW-0067">ATP-binding</keyword>
<dbReference type="Gene3D" id="3.30.420.40">
    <property type="match status" value="2"/>
</dbReference>
<reference evidence="4 5" key="3">
    <citation type="journal article" date="1998" name="Phytopathology">
        <title>Characterization of the beet yellow stunt virus coat protein gene.</title>
        <authorList>
            <person name="Karasev A.V."/>
            <person name="Nikolaeva O.V."/>
            <person name="Lee R.F."/>
            <person name="Wisler G.C."/>
            <person name="Duffus J.E."/>
            <person name="Dawson W.O."/>
        </authorList>
    </citation>
    <scope>NUCLEOTIDE SEQUENCE [LARGE SCALE GENOMIC DNA]</scope>
</reference>
<keyword evidence="5" id="KW-1185">Reference proteome</keyword>
<evidence type="ECO:0000256" key="2">
    <source>
        <dbReference type="ARBA" id="ARBA00022840"/>
    </source>
</evidence>
<proteinExistence type="inferred from homology"/>
<dbReference type="SUPFAM" id="SSF100920">
    <property type="entry name" value="Heat shock protein 70kD (HSP70), peptide-binding domain"/>
    <property type="match status" value="1"/>
</dbReference>
<dbReference type="InterPro" id="IPR018181">
    <property type="entry name" value="Heat_shock_70_CS"/>
</dbReference>
<name>Q65855_9CLOS</name>
<dbReference type="KEGG" id="vg:40524912"/>
<reference evidence="4 5" key="2">
    <citation type="journal article" date="1996" name="Virology">
        <title>Organization of the 3'-terminal half of beet yellow stunt virus genome and implications for the evolution of closteroviruses.</title>
        <authorList>
            <person name="Karasev A.V."/>
            <person name="Nikolaeva O.V."/>
            <person name="Mushegian A.R."/>
            <person name="Lee R.F."/>
            <person name="Dawson W.O."/>
        </authorList>
    </citation>
    <scope>NUCLEOTIDE SEQUENCE [LARGE SCALE GENOMIC DNA]</scope>
</reference>
<sequence>MVVFGVDFGTTFSSVCVFNSGRLHVFKQQNSAYIPTCLFLYSDTMAMSFGYDAETASLDPNVKGGFFRDLKRWVGCDETNIEEYKSKLKPHYSVTLSNFGKGSRKIPTLGSYSGSVQMSGSLSGLIALFIQALVKSAAIEFKCECTELIVSVPANCDCMQRLFTENCVNLSGFTCVHMMNEPSAAALSTCGRTDMSARNLLVYDFGGGTFDVSVLSSLNQTFTVRASGGDMNLGGRDVDRAFKAKIYQMANLPFDEEADISSLKESLSKIDYPITYTVKTKDGESKTVVVSRGLLAEVIVPFVDRTIKVMKRVFELYVKNMNLKAQDAKASLVLVGGSSYLPGLKSLLQSVDFVSECIDLPDPRAAVAAGCALYSSCLSSESPMLLVDCASHNLSIPNYVGESIVLVPAGAPVPFVGTRDINLASCVGSGSYSPVLFEGDRTKCFYNKKVFSGTVPLKDLGVTGDTPRTIRVTLATEVSSVGTVKFTITGLSAKKVFVGGVPAYDFSKESVSIRSITELHTDNQNRVLLALTLTKTREARQKFSYSEKQHLDSLSGNLDTEKESKKFNGYNEQTADVCRILLGKSVQKTLRGARVEELSYRNIYEVQTLKI</sequence>
<keyword evidence="1 3" id="KW-0547">Nucleotide-binding</keyword>
<dbReference type="PROSITE" id="PS00329">
    <property type="entry name" value="HSP70_2"/>
    <property type="match status" value="1"/>
</dbReference>
<evidence type="ECO:0000256" key="1">
    <source>
        <dbReference type="ARBA" id="ARBA00022741"/>
    </source>
</evidence>